<dbReference type="OrthoDB" id="5242510at2"/>
<evidence type="ECO:0000313" key="3">
    <source>
        <dbReference type="Proteomes" id="UP000182284"/>
    </source>
</evidence>
<organism evidence="2 3">
    <name type="scientific">Celeribacter baekdonensis</name>
    <dbReference type="NCBI Taxonomy" id="875171"/>
    <lineage>
        <taxon>Bacteria</taxon>
        <taxon>Pseudomonadati</taxon>
        <taxon>Pseudomonadota</taxon>
        <taxon>Alphaproteobacteria</taxon>
        <taxon>Rhodobacterales</taxon>
        <taxon>Roseobacteraceae</taxon>
        <taxon>Celeribacter</taxon>
    </lineage>
</organism>
<feature type="region of interest" description="Disordered" evidence="1">
    <location>
        <begin position="182"/>
        <end position="214"/>
    </location>
</feature>
<dbReference type="EMBL" id="FNBL01000001">
    <property type="protein sequence ID" value="SDE84421.1"/>
    <property type="molecule type" value="Genomic_DNA"/>
</dbReference>
<dbReference type="InterPro" id="IPR021848">
    <property type="entry name" value="HODM_asu-like"/>
</dbReference>
<proteinExistence type="predicted"/>
<dbReference type="AlphaFoldDB" id="A0A1G7G8H4"/>
<sequence length="265" mass="29355">MEQILQTKLSFAPWVDPRTRRLPGVVPFELEDWLEVDSAYGAQMALRDHLIATQPGEVLGLDESARPAAEELYDMVLGLLPGLGFAVSQDAVTRPDGVTVALQRDAPIKTLARLMQNDFCLMQPDPTGASMQSVLTGGALCFPSGWRLSEKFMQPMLRIHQPIALYTPELAARVQRMMNGVQPGRGLMRGTASRSDAPLSYPRSEGDLRHGSNQSRYIRVERQSLVRLPNTRAVVFTIHTQIVRPEALTPDQAKALAEFPIRLAD</sequence>
<dbReference type="RefSeq" id="WP_074640563.1">
    <property type="nucleotide sequence ID" value="NZ_FNBL01000001.1"/>
</dbReference>
<reference evidence="2 3" key="1">
    <citation type="submission" date="2016-10" db="EMBL/GenBank/DDBJ databases">
        <authorList>
            <person name="de Groot N.N."/>
        </authorList>
    </citation>
    <scope>NUCLEOTIDE SEQUENCE [LARGE SCALE GENOMIC DNA]</scope>
    <source>
        <strain evidence="2 3">DSM 27375</strain>
    </source>
</reference>
<gene>
    <name evidence="2" type="ORF">SAMN04488117_101443</name>
</gene>
<evidence type="ECO:0008006" key="4">
    <source>
        <dbReference type="Google" id="ProtNLM"/>
    </source>
</evidence>
<dbReference type="Proteomes" id="UP000182284">
    <property type="component" value="Unassembled WGS sequence"/>
</dbReference>
<evidence type="ECO:0000256" key="1">
    <source>
        <dbReference type="SAM" id="MobiDB-lite"/>
    </source>
</evidence>
<dbReference type="Pfam" id="PF11927">
    <property type="entry name" value="HODM_asu-like"/>
    <property type="match status" value="1"/>
</dbReference>
<evidence type="ECO:0000313" key="2">
    <source>
        <dbReference type="EMBL" id="SDE84421.1"/>
    </source>
</evidence>
<name>A0A1G7G8H4_9RHOB</name>
<accession>A0A1G7G8H4</accession>
<protein>
    <recommendedName>
        <fullName evidence="4">DUF3445 domain-containing protein</fullName>
    </recommendedName>
</protein>